<evidence type="ECO:0000313" key="7">
    <source>
        <dbReference type="EMBL" id="MCA0132805.1"/>
    </source>
</evidence>
<sequence length="471" mass="52227">MHRNETHKMNTLLESFHTVLNTDQIVYGEALKNRYHHIWRMDEPLNVKAMLLPHTTEQVASIMKICYAQEQPVIVFGGLTNLVGSTETNGDEIVISMERMDAIENPDLQSRTITVEAGAILENVQNAVAEKGLLFPLNYGAKGSAQIGGAIATNAGGLQVIRFGMTRNLVLGLEVVLSDGTVLSSLKKVIKDNSGYDLKQLFIGSEGTLGIVTKAVLKLVEAPKSRKSAFVGINDYDKVVEFMRYVDKGLAGTLSSYELIWKETFITLTKDPSIDRSPLPYDYNYYVLIEGLGSNQTEDQNRMEQLLEEALNNELILDGALAYTASELSWFWNIRENVDALVAVCDYDQHFDISLPIHAIGETIAIISEQLKTVEGVTHVFPFGHVGDGNIHFIIGKTNQSDSLRMAINTIVYQPIKGLNGSVSAEHGIGLHKKVYLPLCRTDAELYLMKQLKITLDPKNLLNPGKILDFD</sequence>
<dbReference type="InterPro" id="IPR016167">
    <property type="entry name" value="FAD-bd_PCMH_sub1"/>
</dbReference>
<dbReference type="Gene3D" id="3.30.43.10">
    <property type="entry name" value="Uridine Diphospho-n-acetylenolpyruvylglucosamine Reductase, domain 2"/>
    <property type="match status" value="1"/>
</dbReference>
<dbReference type="EMBL" id="JAIUJR010000005">
    <property type="protein sequence ID" value="MCA0132805.1"/>
    <property type="molecule type" value="Genomic_DNA"/>
</dbReference>
<dbReference type="InterPro" id="IPR016164">
    <property type="entry name" value="FAD-linked_Oxase-like_C"/>
</dbReference>
<dbReference type="Gene3D" id="3.30.465.10">
    <property type="match status" value="1"/>
</dbReference>
<organism evidence="7 8">
    <name type="scientific">Winogradskyella alexanderae</name>
    <dbReference type="NCBI Taxonomy" id="2877123"/>
    <lineage>
        <taxon>Bacteria</taxon>
        <taxon>Pseudomonadati</taxon>
        <taxon>Bacteroidota</taxon>
        <taxon>Flavobacteriia</taxon>
        <taxon>Flavobacteriales</taxon>
        <taxon>Flavobacteriaceae</taxon>
        <taxon>Winogradskyella</taxon>
    </lineage>
</organism>
<keyword evidence="8" id="KW-1185">Reference proteome</keyword>
<dbReference type="InterPro" id="IPR006094">
    <property type="entry name" value="Oxid_FAD_bind_N"/>
</dbReference>
<evidence type="ECO:0000256" key="3">
    <source>
        <dbReference type="ARBA" id="ARBA00022630"/>
    </source>
</evidence>
<keyword evidence="5" id="KW-0560">Oxidoreductase</keyword>
<dbReference type="Proteomes" id="UP001198901">
    <property type="component" value="Unassembled WGS sequence"/>
</dbReference>
<dbReference type="InterPro" id="IPR004113">
    <property type="entry name" value="FAD-bd_oxidored_4_C"/>
</dbReference>
<proteinExistence type="inferred from homology"/>
<accession>A0ABS7XS14</accession>
<evidence type="ECO:0000256" key="5">
    <source>
        <dbReference type="ARBA" id="ARBA00023002"/>
    </source>
</evidence>
<keyword evidence="3" id="KW-0285">Flavoprotein</keyword>
<dbReference type="InterPro" id="IPR016166">
    <property type="entry name" value="FAD-bd_PCMH"/>
</dbReference>
<dbReference type="InterPro" id="IPR051264">
    <property type="entry name" value="FAD-oxidored/transferase_4"/>
</dbReference>
<dbReference type="Gene3D" id="3.30.70.2190">
    <property type="match status" value="1"/>
</dbReference>
<dbReference type="Pfam" id="PF02913">
    <property type="entry name" value="FAD-oxidase_C"/>
    <property type="match status" value="1"/>
</dbReference>
<evidence type="ECO:0000256" key="1">
    <source>
        <dbReference type="ARBA" id="ARBA00001974"/>
    </source>
</evidence>
<reference evidence="8" key="1">
    <citation type="submission" date="2023-07" db="EMBL/GenBank/DDBJ databases">
        <authorList>
            <person name="Yue Y."/>
        </authorList>
    </citation>
    <scope>NUCLEOTIDE SEQUENCE [LARGE SCALE GENOMIC DNA]</scope>
    <source>
        <strain evidence="8">D23</strain>
    </source>
</reference>
<feature type="domain" description="FAD-binding PCMH-type" evidence="6">
    <location>
        <begin position="40"/>
        <end position="222"/>
    </location>
</feature>
<name>A0ABS7XS14_9FLAO</name>
<protein>
    <submittedName>
        <fullName evidence="7">FAD-binding oxidoreductase</fullName>
    </submittedName>
</protein>
<dbReference type="Pfam" id="PF01565">
    <property type="entry name" value="FAD_binding_4"/>
    <property type="match status" value="1"/>
</dbReference>
<dbReference type="SUPFAM" id="SSF55103">
    <property type="entry name" value="FAD-linked oxidases, C-terminal domain"/>
    <property type="match status" value="1"/>
</dbReference>
<dbReference type="PANTHER" id="PTHR43716:SF1">
    <property type="entry name" value="D-2-HYDROXYGLUTARATE DEHYDROGENASE, MITOCHONDRIAL"/>
    <property type="match status" value="1"/>
</dbReference>
<dbReference type="SUPFAM" id="SSF56176">
    <property type="entry name" value="FAD-binding/transporter-associated domain-like"/>
    <property type="match status" value="1"/>
</dbReference>
<gene>
    <name evidence="7" type="ORF">LBU54_09430</name>
</gene>
<comment type="similarity">
    <text evidence="2">Belongs to the FAD-binding oxidoreductase/transferase type 4 family.</text>
</comment>
<dbReference type="InterPro" id="IPR036318">
    <property type="entry name" value="FAD-bd_PCMH-like_sf"/>
</dbReference>
<dbReference type="InterPro" id="IPR016169">
    <property type="entry name" value="FAD-bd_PCMH_sub2"/>
</dbReference>
<dbReference type="RefSeq" id="WP_224528667.1">
    <property type="nucleotide sequence ID" value="NZ_JAIUJR010000005.1"/>
</dbReference>
<evidence type="ECO:0000259" key="6">
    <source>
        <dbReference type="PROSITE" id="PS51387"/>
    </source>
</evidence>
<comment type="caution">
    <text evidence="7">The sequence shown here is derived from an EMBL/GenBank/DDBJ whole genome shotgun (WGS) entry which is preliminary data.</text>
</comment>
<comment type="cofactor">
    <cofactor evidence="1">
        <name>FAD</name>
        <dbReference type="ChEBI" id="CHEBI:57692"/>
    </cofactor>
</comment>
<dbReference type="Gene3D" id="3.30.70.2740">
    <property type="match status" value="1"/>
</dbReference>
<keyword evidence="4" id="KW-0274">FAD</keyword>
<dbReference type="PROSITE" id="PS51387">
    <property type="entry name" value="FAD_PCMH"/>
    <property type="match status" value="1"/>
</dbReference>
<evidence type="ECO:0000256" key="2">
    <source>
        <dbReference type="ARBA" id="ARBA00008000"/>
    </source>
</evidence>
<dbReference type="InterPro" id="IPR016171">
    <property type="entry name" value="Vanillyl_alc_oxidase_C-sub2"/>
</dbReference>
<dbReference type="Gene3D" id="1.10.45.10">
    <property type="entry name" value="Vanillyl-alcohol Oxidase, Chain A, domain 4"/>
    <property type="match status" value="1"/>
</dbReference>
<dbReference type="PANTHER" id="PTHR43716">
    <property type="entry name" value="D-2-HYDROXYGLUTARATE DEHYDROGENASE, MITOCHONDRIAL"/>
    <property type="match status" value="1"/>
</dbReference>
<evidence type="ECO:0000256" key="4">
    <source>
        <dbReference type="ARBA" id="ARBA00022827"/>
    </source>
</evidence>
<evidence type="ECO:0000313" key="8">
    <source>
        <dbReference type="Proteomes" id="UP001198901"/>
    </source>
</evidence>